<name>A0A0E0LCL7_ORYPU</name>
<protein>
    <recommendedName>
        <fullName evidence="6">Pollen allergen Phl p 11</fullName>
    </recommendedName>
</protein>
<organism evidence="4">
    <name type="scientific">Oryza punctata</name>
    <name type="common">Red rice</name>
    <dbReference type="NCBI Taxonomy" id="4537"/>
    <lineage>
        <taxon>Eukaryota</taxon>
        <taxon>Viridiplantae</taxon>
        <taxon>Streptophyta</taxon>
        <taxon>Embryophyta</taxon>
        <taxon>Tracheophyta</taxon>
        <taxon>Spermatophyta</taxon>
        <taxon>Magnoliopsida</taxon>
        <taxon>Liliopsida</taxon>
        <taxon>Poales</taxon>
        <taxon>Poaceae</taxon>
        <taxon>BOP clade</taxon>
        <taxon>Oryzoideae</taxon>
        <taxon>Oryzeae</taxon>
        <taxon>Oryzinae</taxon>
        <taxon>Oryza</taxon>
    </lineage>
</organism>
<dbReference type="PANTHER" id="PTHR31614">
    <property type="entry name" value="PROTEIN DOWNSTREAM OF FLC-RELATED"/>
    <property type="match status" value="1"/>
</dbReference>
<feature type="region of interest" description="Disordered" evidence="3">
    <location>
        <begin position="143"/>
        <end position="166"/>
    </location>
</feature>
<dbReference type="PANTHER" id="PTHR31614:SF12">
    <property type="entry name" value="OS06G0556600 PROTEIN"/>
    <property type="match status" value="1"/>
</dbReference>
<evidence type="ECO:0008006" key="6">
    <source>
        <dbReference type="Google" id="ProtNLM"/>
    </source>
</evidence>
<evidence type="ECO:0000313" key="4">
    <source>
        <dbReference type="EnsemblPlants" id="OPUNC06G16620.1"/>
    </source>
</evidence>
<accession>A0A0E0LCL7</accession>
<evidence type="ECO:0000256" key="1">
    <source>
        <dbReference type="ARBA" id="ARBA00010049"/>
    </source>
</evidence>
<sequence length="205" mass="22007">MATSATNPHLLPSAIPRPRERSHRSDETTMTRAPLATTAPLLVLAVLAAAAAATAPPAPGGNKDPGGFVVTGRVYCDPCRAGFETNVSKSIPGSTVSVECRHYGAGRESLKAEATTDEKGWYKVEIDQDHQEEICEVVLDKSGDPACSETEQSRDRSRVPLTSNNGLKQNGIRYANPIAFFRKEPLADCGSILQKYDLKDAPETP</sequence>
<dbReference type="Pfam" id="PF01190">
    <property type="entry name" value="Pollen_Ole_e_1"/>
    <property type="match status" value="1"/>
</dbReference>
<dbReference type="InterPro" id="IPR006040">
    <property type="entry name" value="Allergen_Ole_e_I_CS"/>
</dbReference>
<evidence type="ECO:0000256" key="3">
    <source>
        <dbReference type="SAM" id="MobiDB-lite"/>
    </source>
</evidence>
<feature type="region of interest" description="Disordered" evidence="3">
    <location>
        <begin position="1"/>
        <end position="34"/>
    </location>
</feature>
<comment type="similarity">
    <text evidence="1">Belongs to the Ole e I family.</text>
</comment>
<evidence type="ECO:0000256" key="2">
    <source>
        <dbReference type="ARBA" id="ARBA00023157"/>
    </source>
</evidence>
<dbReference type="HOGENOM" id="CLU_1257818_0_0_1"/>
<keyword evidence="5" id="KW-1185">Reference proteome</keyword>
<reference evidence="4" key="1">
    <citation type="submission" date="2015-04" db="UniProtKB">
        <authorList>
            <consortium name="EnsemblPlants"/>
        </authorList>
    </citation>
    <scope>IDENTIFICATION</scope>
</reference>
<dbReference type="AlphaFoldDB" id="A0A0E0LCL7"/>
<dbReference type="eggNOG" id="ENOG502S1QR">
    <property type="taxonomic scope" value="Eukaryota"/>
</dbReference>
<dbReference type="EnsemblPlants" id="OPUNC06G16620.1">
    <property type="protein sequence ID" value="OPUNC06G16620.1"/>
    <property type="gene ID" value="OPUNC06G16620"/>
</dbReference>
<dbReference type="GO" id="GO:0005615">
    <property type="term" value="C:extracellular space"/>
    <property type="evidence" value="ECO:0007669"/>
    <property type="project" value="InterPro"/>
</dbReference>
<keyword evidence="2" id="KW-1015">Disulfide bond</keyword>
<evidence type="ECO:0000313" key="5">
    <source>
        <dbReference type="Proteomes" id="UP000026962"/>
    </source>
</evidence>
<reference evidence="4" key="2">
    <citation type="submission" date="2018-05" db="EMBL/GenBank/DDBJ databases">
        <title>OpunRS2 (Oryza punctata Reference Sequence Version 2).</title>
        <authorList>
            <person name="Zhang J."/>
            <person name="Kudrna D."/>
            <person name="Lee S."/>
            <person name="Talag J."/>
            <person name="Welchert J."/>
            <person name="Wing R.A."/>
        </authorList>
    </citation>
    <scope>NUCLEOTIDE SEQUENCE [LARGE SCALE GENOMIC DNA]</scope>
</reference>
<dbReference type="Gramene" id="OPUNC06G16620.1">
    <property type="protein sequence ID" value="OPUNC06G16620.1"/>
    <property type="gene ID" value="OPUNC06G16620"/>
</dbReference>
<proteinExistence type="inferred from homology"/>
<dbReference type="PROSITE" id="PS00925">
    <property type="entry name" value="OLEEI"/>
    <property type="match status" value="1"/>
</dbReference>
<dbReference type="OMA" id="ITHTHES"/>
<feature type="compositionally biased region" description="Basic and acidic residues" evidence="3">
    <location>
        <begin position="17"/>
        <end position="29"/>
    </location>
</feature>
<dbReference type="InterPro" id="IPR006041">
    <property type="entry name" value="Pollen_Ole_e1_allergen"/>
</dbReference>
<dbReference type="Proteomes" id="UP000026962">
    <property type="component" value="Chromosome 6"/>
</dbReference>